<dbReference type="PANTHER" id="PTHR23167">
    <property type="entry name" value="CALPONIN HOMOLOGY DOMAIN-CONTAINING PROTEIN DDB_G0272472-RELATED"/>
    <property type="match status" value="1"/>
</dbReference>
<dbReference type="eggNOG" id="KOG4678">
    <property type="taxonomic scope" value="Eukaryota"/>
</dbReference>
<dbReference type="EMBL" id="JH432116">
    <property type="status" value="NOT_ANNOTATED_CDS"/>
    <property type="molecule type" value="Genomic_DNA"/>
</dbReference>
<dbReference type="HOGENOM" id="CLU_085510_0_0_1"/>
<dbReference type="PhylomeDB" id="T1JE62"/>
<dbReference type="InterPro" id="IPR036872">
    <property type="entry name" value="CH_dom_sf"/>
</dbReference>
<dbReference type="Pfam" id="PF00307">
    <property type="entry name" value="CH"/>
    <property type="match status" value="1"/>
</dbReference>
<dbReference type="InterPro" id="IPR050540">
    <property type="entry name" value="F-actin_Monoox_Mical"/>
</dbReference>
<reference evidence="5" key="2">
    <citation type="submission" date="2015-02" db="UniProtKB">
        <authorList>
            <consortium name="EnsemblMetazoa"/>
        </authorList>
    </citation>
    <scope>IDENTIFICATION</scope>
</reference>
<evidence type="ECO:0000256" key="2">
    <source>
        <dbReference type="ARBA" id="ARBA00023054"/>
    </source>
</evidence>
<dbReference type="STRING" id="126957.T1JE62"/>
<feature type="coiled-coil region" evidence="3">
    <location>
        <begin position="17"/>
        <end position="58"/>
    </location>
</feature>
<dbReference type="EnsemblMetazoa" id="SMAR012100-RA">
    <property type="protein sequence ID" value="SMAR012100-PA"/>
    <property type="gene ID" value="SMAR012100"/>
</dbReference>
<proteinExistence type="inferred from homology"/>
<feature type="domain" description="Calponin-homology (CH)" evidence="4">
    <location>
        <begin position="218"/>
        <end position="323"/>
    </location>
</feature>
<sequence>MNFAKRIRNETKPKSQIDQLNAEITKLSVEVSVYRKSVHELEKQCQNHSEDKRKLKVTNGELKQKLEKSIAAHQLDIQQWKQFEQDLLTSVRLANNLKSETDAKLDILAAENEYLRNEIAILDAELKKIKNPPSHSQNVPLPPNNSREESVQLSFNVKSVIASIENATKVNNFENQPKIIEPIEPILQIQSKKVATRRNSCGDIVKPKTPFTPVKSGGLKRNVLLKWCQNQTVGYHGVDITNFSSSWNDGLAFCALLHSFVPNRMSFVGLEAKNKRRNFTMAFKVAESVGIPCSLNVNDMIRNENPDWHAVMDYVIAIYKRFVK</sequence>
<keyword evidence="6" id="KW-1185">Reference proteome</keyword>
<dbReference type="Proteomes" id="UP000014500">
    <property type="component" value="Unassembled WGS sequence"/>
</dbReference>
<comment type="similarity">
    <text evidence="1">Belongs to the cytospin-A family.</text>
</comment>
<protein>
    <recommendedName>
        <fullName evidence="4">Calponin-homology (CH) domain-containing protein</fullName>
    </recommendedName>
</protein>
<dbReference type="PANTHER" id="PTHR23167:SF69">
    <property type="entry name" value="FI18193P1"/>
    <property type="match status" value="1"/>
</dbReference>
<dbReference type="SMART" id="SM00033">
    <property type="entry name" value="CH"/>
    <property type="match status" value="1"/>
</dbReference>
<dbReference type="PROSITE" id="PS50021">
    <property type="entry name" value="CH"/>
    <property type="match status" value="1"/>
</dbReference>
<dbReference type="Gene3D" id="1.10.418.10">
    <property type="entry name" value="Calponin-like domain"/>
    <property type="match status" value="1"/>
</dbReference>
<dbReference type="InterPro" id="IPR001715">
    <property type="entry name" value="CH_dom"/>
</dbReference>
<reference evidence="6" key="1">
    <citation type="submission" date="2011-05" db="EMBL/GenBank/DDBJ databases">
        <authorList>
            <person name="Richards S.R."/>
            <person name="Qu J."/>
            <person name="Jiang H."/>
            <person name="Jhangiani S.N."/>
            <person name="Agravi P."/>
            <person name="Goodspeed R."/>
            <person name="Gross S."/>
            <person name="Mandapat C."/>
            <person name="Jackson L."/>
            <person name="Mathew T."/>
            <person name="Pu L."/>
            <person name="Thornton R."/>
            <person name="Saada N."/>
            <person name="Wilczek-Boney K.B."/>
            <person name="Lee S."/>
            <person name="Kovar C."/>
            <person name="Wu Y."/>
            <person name="Scherer S.E."/>
            <person name="Worley K.C."/>
            <person name="Muzny D.M."/>
            <person name="Gibbs R."/>
        </authorList>
    </citation>
    <scope>NUCLEOTIDE SEQUENCE</scope>
    <source>
        <strain evidence="6">Brora</strain>
    </source>
</reference>
<dbReference type="SUPFAM" id="SSF47576">
    <property type="entry name" value="Calponin-homology domain, CH-domain"/>
    <property type="match status" value="1"/>
</dbReference>
<evidence type="ECO:0000256" key="1">
    <source>
        <dbReference type="ARBA" id="ARBA00009452"/>
    </source>
</evidence>
<evidence type="ECO:0000259" key="4">
    <source>
        <dbReference type="PROSITE" id="PS50021"/>
    </source>
</evidence>
<dbReference type="FunFam" id="1.10.418.10:FF:000020">
    <property type="entry name" value="Cytospin-A isoform 1"/>
    <property type="match status" value="1"/>
</dbReference>
<evidence type="ECO:0000313" key="6">
    <source>
        <dbReference type="Proteomes" id="UP000014500"/>
    </source>
</evidence>
<accession>T1JE62</accession>
<organism evidence="5 6">
    <name type="scientific">Strigamia maritima</name>
    <name type="common">European centipede</name>
    <name type="synonym">Geophilus maritimus</name>
    <dbReference type="NCBI Taxonomy" id="126957"/>
    <lineage>
        <taxon>Eukaryota</taxon>
        <taxon>Metazoa</taxon>
        <taxon>Ecdysozoa</taxon>
        <taxon>Arthropoda</taxon>
        <taxon>Myriapoda</taxon>
        <taxon>Chilopoda</taxon>
        <taxon>Pleurostigmophora</taxon>
        <taxon>Geophilomorpha</taxon>
        <taxon>Linotaeniidae</taxon>
        <taxon>Strigamia</taxon>
    </lineage>
</organism>
<keyword evidence="2 3" id="KW-0175">Coiled coil</keyword>
<dbReference type="AlphaFoldDB" id="T1JE62"/>
<name>T1JE62_STRMM</name>
<evidence type="ECO:0000256" key="3">
    <source>
        <dbReference type="SAM" id="Coils"/>
    </source>
</evidence>
<evidence type="ECO:0000313" key="5">
    <source>
        <dbReference type="EnsemblMetazoa" id="SMAR012100-PA"/>
    </source>
</evidence>